<evidence type="ECO:0000313" key="8">
    <source>
        <dbReference type="EMBL" id="ACH40778.1"/>
    </source>
</evidence>
<dbReference type="OrthoDB" id="9786429at2"/>
<feature type="domain" description="FAD/NAD(P)-binding" evidence="7">
    <location>
        <begin position="6"/>
        <end position="309"/>
    </location>
</feature>
<dbReference type="HOGENOM" id="CLU_016755_2_0_7"/>
<evidence type="ECO:0000259" key="7">
    <source>
        <dbReference type="Pfam" id="PF07992"/>
    </source>
</evidence>
<evidence type="ECO:0000256" key="4">
    <source>
        <dbReference type="PIRSR" id="PIRSR000350-3"/>
    </source>
</evidence>
<dbReference type="AlphaFoldDB" id="B5EEJ2"/>
<keyword evidence="4" id="KW-0520">NAD</keyword>
<dbReference type="PIRSF" id="PIRSF000350">
    <property type="entry name" value="Mercury_reductase_MerA"/>
    <property type="match status" value="1"/>
</dbReference>
<dbReference type="STRING" id="404380.Gbem_3786"/>
<keyword evidence="9" id="KW-1185">Reference proteome</keyword>
<gene>
    <name evidence="8" type="primary">lpdA-2</name>
    <name evidence="8" type="ordered locus">Gbem_3786</name>
</gene>
<feature type="domain" description="Pyridine nucleotide-disulphide oxidoreductase dimerisation" evidence="6">
    <location>
        <begin position="339"/>
        <end position="446"/>
    </location>
</feature>
<dbReference type="Pfam" id="PF07992">
    <property type="entry name" value="Pyr_redox_2"/>
    <property type="match status" value="1"/>
</dbReference>
<organism evidence="8 9">
    <name type="scientific">Citrifermentans bemidjiense (strain ATCC BAA-1014 / DSM 16622 / JCM 12645 / Bem)</name>
    <name type="common">Geobacter bemidjiensis</name>
    <dbReference type="NCBI Taxonomy" id="404380"/>
    <lineage>
        <taxon>Bacteria</taxon>
        <taxon>Pseudomonadati</taxon>
        <taxon>Thermodesulfobacteriota</taxon>
        <taxon>Desulfuromonadia</taxon>
        <taxon>Geobacterales</taxon>
        <taxon>Geobacteraceae</taxon>
        <taxon>Citrifermentans</taxon>
    </lineage>
</organism>
<comment type="similarity">
    <text evidence="1">Belongs to the class-I pyridine nucleotide-disulfide oxidoreductase family.</text>
</comment>
<feature type="disulfide bond" description="Redox-active" evidence="5">
    <location>
        <begin position="42"/>
        <end position="47"/>
    </location>
</feature>
<reference evidence="8 9" key="2">
    <citation type="journal article" date="2010" name="BMC Genomics">
        <title>The genome of Geobacter bemidjiensis, exemplar for the subsurface clade of Geobacter species that predominate in Fe(III)-reducing subsurface environments.</title>
        <authorList>
            <person name="Aklujkar M."/>
            <person name="Young N.D."/>
            <person name="Holmes D."/>
            <person name="Chavan M."/>
            <person name="Risso C."/>
            <person name="Kiss H.E."/>
            <person name="Han C.S."/>
            <person name="Land M.L."/>
            <person name="Lovley D.R."/>
        </authorList>
    </citation>
    <scope>NUCLEOTIDE SEQUENCE [LARGE SCALE GENOMIC DNA]</scope>
    <source>
        <strain evidence="9">ATCC BAA-1014 / DSM 16622 / JCM 12645 / Bem</strain>
    </source>
</reference>
<feature type="binding site" evidence="4">
    <location>
        <position position="303"/>
    </location>
    <ligand>
        <name>FAD</name>
        <dbReference type="ChEBI" id="CHEBI:57692"/>
    </ligand>
</feature>
<dbReference type="PANTHER" id="PTHR43014:SF5">
    <property type="entry name" value="GLUTATHIONE REDUCTASE (NADPH)"/>
    <property type="match status" value="1"/>
</dbReference>
<dbReference type="Gene3D" id="3.30.390.30">
    <property type="match status" value="1"/>
</dbReference>
<feature type="binding site" evidence="4">
    <location>
        <position position="51"/>
    </location>
    <ligand>
        <name>FAD</name>
        <dbReference type="ChEBI" id="CHEBI:57692"/>
    </ligand>
</feature>
<dbReference type="InterPro" id="IPR004099">
    <property type="entry name" value="Pyr_nucl-diS_OxRdtase_dimer"/>
</dbReference>
<dbReference type="InterPro" id="IPR016156">
    <property type="entry name" value="FAD/NAD-linked_Rdtase_dimer_sf"/>
</dbReference>
<dbReference type="GO" id="GO:0000166">
    <property type="term" value="F:nucleotide binding"/>
    <property type="evidence" value="ECO:0007669"/>
    <property type="project" value="UniProtKB-KW"/>
</dbReference>
<dbReference type="PRINTS" id="PR00411">
    <property type="entry name" value="PNDRDTASEI"/>
</dbReference>
<evidence type="ECO:0000256" key="1">
    <source>
        <dbReference type="ARBA" id="ARBA00007532"/>
    </source>
</evidence>
<dbReference type="InterPro" id="IPR023753">
    <property type="entry name" value="FAD/NAD-binding_dom"/>
</dbReference>
<dbReference type="KEGG" id="gbm:Gbem_3786"/>
<evidence type="ECO:0000256" key="5">
    <source>
        <dbReference type="PIRSR" id="PIRSR000350-4"/>
    </source>
</evidence>
<protein>
    <submittedName>
        <fullName evidence="8">Dihydrolipoamide dehydrogenase, putative</fullName>
    </submittedName>
</protein>
<dbReference type="GO" id="GO:0016491">
    <property type="term" value="F:oxidoreductase activity"/>
    <property type="evidence" value="ECO:0007669"/>
    <property type="project" value="InterPro"/>
</dbReference>
<dbReference type="SUPFAM" id="SSF55424">
    <property type="entry name" value="FAD/NAD-linked reductases, dimerisation (C-terminal) domain"/>
    <property type="match status" value="1"/>
</dbReference>
<name>B5EEJ2_CITBB</name>
<evidence type="ECO:0000256" key="3">
    <source>
        <dbReference type="ARBA" id="ARBA00022827"/>
    </source>
</evidence>
<accession>B5EEJ2</accession>
<dbReference type="Gene3D" id="3.50.50.60">
    <property type="entry name" value="FAD/NAD(P)-binding domain"/>
    <property type="match status" value="2"/>
</dbReference>
<dbReference type="Pfam" id="PF02852">
    <property type="entry name" value="Pyr_redox_dim"/>
    <property type="match status" value="1"/>
</dbReference>
<keyword evidence="2" id="KW-0285">Flavoprotein</keyword>
<comment type="cofactor">
    <cofactor evidence="4">
        <name>FAD</name>
        <dbReference type="ChEBI" id="CHEBI:57692"/>
    </cofactor>
    <text evidence="4">Binds 1 FAD per subunit.</text>
</comment>
<dbReference type="PANTHER" id="PTHR43014">
    <property type="entry name" value="MERCURIC REDUCTASE"/>
    <property type="match status" value="1"/>
</dbReference>
<dbReference type="InterPro" id="IPR001100">
    <property type="entry name" value="Pyr_nuc-diS_OxRdtase"/>
</dbReference>
<evidence type="ECO:0000259" key="6">
    <source>
        <dbReference type="Pfam" id="PF02852"/>
    </source>
</evidence>
<reference evidence="8 9" key="1">
    <citation type="submission" date="2008-07" db="EMBL/GenBank/DDBJ databases">
        <title>Complete sequence of Geobacter bemidjiensis BEM.</title>
        <authorList>
            <consortium name="US DOE Joint Genome Institute"/>
            <person name="Lucas S."/>
            <person name="Copeland A."/>
            <person name="Lapidus A."/>
            <person name="Glavina del Rio T."/>
            <person name="Dalin E."/>
            <person name="Tice H."/>
            <person name="Bruce D."/>
            <person name="Goodwin L."/>
            <person name="Pitluck S."/>
            <person name="Kiss H."/>
            <person name="Brettin T."/>
            <person name="Detter J.C."/>
            <person name="Han C."/>
            <person name="Kuske C.R."/>
            <person name="Schmutz J."/>
            <person name="Larimer F."/>
            <person name="Land M."/>
            <person name="Hauser L."/>
            <person name="Kyrpides N."/>
            <person name="Lykidis A."/>
            <person name="Lovley D."/>
            <person name="Richardson P."/>
        </authorList>
    </citation>
    <scope>NUCLEOTIDE SEQUENCE [LARGE SCALE GENOMIC DNA]</scope>
    <source>
        <strain evidence="9">ATCC BAA-1014 / DSM 16622 / JCM 12645 / Bem</strain>
    </source>
</reference>
<dbReference type="PRINTS" id="PR00368">
    <property type="entry name" value="FADPNR"/>
</dbReference>
<dbReference type="EMBL" id="CP001124">
    <property type="protein sequence ID" value="ACH40778.1"/>
    <property type="molecule type" value="Genomic_DNA"/>
</dbReference>
<dbReference type="Proteomes" id="UP000008825">
    <property type="component" value="Chromosome"/>
</dbReference>
<keyword evidence="3 4" id="KW-0274">FAD</keyword>
<keyword evidence="4" id="KW-0547">Nucleotide-binding</keyword>
<dbReference type="SUPFAM" id="SSF51905">
    <property type="entry name" value="FAD/NAD(P)-binding domain"/>
    <property type="match status" value="1"/>
</dbReference>
<dbReference type="InterPro" id="IPR036188">
    <property type="entry name" value="FAD/NAD-bd_sf"/>
</dbReference>
<proteinExistence type="inferred from homology"/>
<dbReference type="RefSeq" id="WP_012532214.1">
    <property type="nucleotide sequence ID" value="NC_011146.1"/>
</dbReference>
<dbReference type="eggNOG" id="COG1249">
    <property type="taxonomic scope" value="Bacteria"/>
</dbReference>
<evidence type="ECO:0000256" key="2">
    <source>
        <dbReference type="ARBA" id="ARBA00022630"/>
    </source>
</evidence>
<evidence type="ECO:0000313" key="9">
    <source>
        <dbReference type="Proteomes" id="UP000008825"/>
    </source>
</evidence>
<feature type="binding site" evidence="4">
    <location>
        <position position="262"/>
    </location>
    <ligand>
        <name>NAD(+)</name>
        <dbReference type="ChEBI" id="CHEBI:57540"/>
    </ligand>
</feature>
<sequence length="449" mass="47950">MQETADVLVIGTGTAGFTLALACRKGGRQVAVVDDKPYGGTCGRNGCEPEKYLMQAAQVVHLTRQMSGQGITVPAAMDWPALIRSKSAFSNGVPERTERAFQQAGIKMYFGTAHFLSPETVAIGSETTVRAETIVIATGARPAPLDFPGAGLVVETSDFMEMKNLPRRVLFIGGGCLALSFGHVARAAGADVTILQRGERVLKNFDLEMAQLAAKAARARGINIVTGITAAMAEKVQGAFMTYGKGGCTEAFPSDLIVNTSGRIPDLDPVDPEAGAVARSARGVTVNEFLQSVSNPRVWAIGDACDSPYLLSTVADMEAEVAADNILTGNRRRPDYQGVPSMAQAQPPLSFVGLTEAQARQSGKKFRINRGSTDSWPSSRRIGQQGGFYKVLIEEETGKILGAHLLGQNAGETINIFALALKFGISNSELRQILWTYPTFISDVKDMIE</sequence>